<evidence type="ECO:0000313" key="3">
    <source>
        <dbReference type="Proteomes" id="UP000465301"/>
    </source>
</evidence>
<keyword evidence="3" id="KW-1185">Reference proteome</keyword>
<sequence>MTITRPGAQRSTTSPGQASPTTTSDAAGSRSGESIATADGVWVNTLTSSPASTSWSSSGDRVTSSGTTTSRPPRSRAPKISHTETSKAYEWHCDHTPDGGRPASRDPSSCVTLRCVTATPFGTPVVPEV</sequence>
<gene>
    <name evidence="2" type="ORF">MTIM_20620</name>
</gene>
<protein>
    <submittedName>
        <fullName evidence="2">Uncharacterized protein</fullName>
    </submittedName>
</protein>
<reference evidence="2 3" key="1">
    <citation type="journal article" date="2019" name="Emerg. Microbes Infect.">
        <title>Comprehensive subspecies identification of 175 nontuberculous mycobacteria species based on 7547 genomic profiles.</title>
        <authorList>
            <person name="Matsumoto Y."/>
            <person name="Kinjo T."/>
            <person name="Motooka D."/>
            <person name="Nabeya D."/>
            <person name="Jung N."/>
            <person name="Uechi K."/>
            <person name="Horii T."/>
            <person name="Iida T."/>
            <person name="Fujita J."/>
            <person name="Nakamura S."/>
        </authorList>
    </citation>
    <scope>NUCLEOTIDE SEQUENCE [LARGE SCALE GENOMIC DNA]</scope>
    <source>
        <strain evidence="2 3">JCM 30726</strain>
    </source>
</reference>
<evidence type="ECO:0000256" key="1">
    <source>
        <dbReference type="SAM" id="MobiDB-lite"/>
    </source>
</evidence>
<dbReference type="Proteomes" id="UP000465301">
    <property type="component" value="Unassembled WGS sequence"/>
</dbReference>
<proteinExistence type="predicted"/>
<dbReference type="EMBL" id="BLLA01000001">
    <property type="protein sequence ID" value="GFG96183.1"/>
    <property type="molecule type" value="Genomic_DNA"/>
</dbReference>
<feature type="region of interest" description="Disordered" evidence="1">
    <location>
        <begin position="1"/>
        <end position="109"/>
    </location>
</feature>
<organism evidence="2 3">
    <name type="scientific">Mycobacterium timonense</name>
    <dbReference type="NCBI Taxonomy" id="701043"/>
    <lineage>
        <taxon>Bacteria</taxon>
        <taxon>Bacillati</taxon>
        <taxon>Actinomycetota</taxon>
        <taxon>Actinomycetes</taxon>
        <taxon>Mycobacteriales</taxon>
        <taxon>Mycobacteriaceae</taxon>
        <taxon>Mycobacterium</taxon>
        <taxon>Mycobacterium avium complex (MAC)</taxon>
    </lineage>
</organism>
<feature type="compositionally biased region" description="Polar residues" evidence="1">
    <location>
        <begin position="1"/>
        <end position="34"/>
    </location>
</feature>
<evidence type="ECO:0000313" key="2">
    <source>
        <dbReference type="EMBL" id="GFG96183.1"/>
    </source>
</evidence>
<name>A0A7I9Z5I3_9MYCO</name>
<feature type="compositionally biased region" description="Basic and acidic residues" evidence="1">
    <location>
        <begin position="81"/>
        <end position="98"/>
    </location>
</feature>
<dbReference type="AlphaFoldDB" id="A0A7I9Z5I3"/>
<accession>A0A7I9Z5I3</accession>
<feature type="compositionally biased region" description="Low complexity" evidence="1">
    <location>
        <begin position="45"/>
        <end position="72"/>
    </location>
</feature>
<comment type="caution">
    <text evidence="2">The sequence shown here is derived from an EMBL/GenBank/DDBJ whole genome shotgun (WGS) entry which is preliminary data.</text>
</comment>